<proteinExistence type="predicted"/>
<name>A0A0A8ZDZ7_ARUDO</name>
<reference evidence="1" key="2">
    <citation type="journal article" date="2015" name="Data Brief">
        <title>Shoot transcriptome of the giant reed, Arundo donax.</title>
        <authorList>
            <person name="Barrero R.A."/>
            <person name="Guerrero F.D."/>
            <person name="Moolhuijzen P."/>
            <person name="Goolsby J.A."/>
            <person name="Tidwell J."/>
            <person name="Bellgard S.E."/>
            <person name="Bellgard M.I."/>
        </authorList>
    </citation>
    <scope>NUCLEOTIDE SEQUENCE</scope>
    <source>
        <tissue evidence="1">Shoot tissue taken approximately 20 cm above the soil surface</tissue>
    </source>
</reference>
<dbReference type="AlphaFoldDB" id="A0A0A8ZDZ7"/>
<reference evidence="1" key="1">
    <citation type="submission" date="2014-09" db="EMBL/GenBank/DDBJ databases">
        <authorList>
            <person name="Magalhaes I.L.F."/>
            <person name="Oliveira U."/>
            <person name="Santos F.R."/>
            <person name="Vidigal T.H.D.A."/>
            <person name="Brescovit A.D."/>
            <person name="Santos A.J."/>
        </authorList>
    </citation>
    <scope>NUCLEOTIDE SEQUENCE</scope>
    <source>
        <tissue evidence="1">Shoot tissue taken approximately 20 cm above the soil surface</tissue>
    </source>
</reference>
<accession>A0A0A8ZDZ7</accession>
<dbReference type="EMBL" id="GBRH01262915">
    <property type="protein sequence ID" value="JAD34980.1"/>
    <property type="molecule type" value="Transcribed_RNA"/>
</dbReference>
<sequence length="47" mass="4966">MGEDARSWRHDNLVAADRPEICAAAQPSACHGGCIHAVCHRSAHSGI</sequence>
<protein>
    <submittedName>
        <fullName evidence="1">Uncharacterized protein</fullName>
    </submittedName>
</protein>
<organism evidence="1">
    <name type="scientific">Arundo donax</name>
    <name type="common">Giant reed</name>
    <name type="synonym">Donax arundinaceus</name>
    <dbReference type="NCBI Taxonomy" id="35708"/>
    <lineage>
        <taxon>Eukaryota</taxon>
        <taxon>Viridiplantae</taxon>
        <taxon>Streptophyta</taxon>
        <taxon>Embryophyta</taxon>
        <taxon>Tracheophyta</taxon>
        <taxon>Spermatophyta</taxon>
        <taxon>Magnoliopsida</taxon>
        <taxon>Liliopsida</taxon>
        <taxon>Poales</taxon>
        <taxon>Poaceae</taxon>
        <taxon>PACMAD clade</taxon>
        <taxon>Arundinoideae</taxon>
        <taxon>Arundineae</taxon>
        <taxon>Arundo</taxon>
    </lineage>
</organism>
<evidence type="ECO:0000313" key="1">
    <source>
        <dbReference type="EMBL" id="JAD34980.1"/>
    </source>
</evidence>